<dbReference type="InterPro" id="IPR027417">
    <property type="entry name" value="P-loop_NTPase"/>
</dbReference>
<dbReference type="Gene3D" id="3.40.50.300">
    <property type="entry name" value="P-loop containing nucleotide triphosphate hydrolases"/>
    <property type="match status" value="1"/>
</dbReference>
<dbReference type="Proteomes" id="UP000481252">
    <property type="component" value="Unassembled WGS sequence"/>
</dbReference>
<keyword evidence="2" id="KW-1185">Reference proteome</keyword>
<protein>
    <recommendedName>
        <fullName evidence="3">Helicase C-terminal domain-containing protein</fullName>
    </recommendedName>
</protein>
<proteinExistence type="predicted"/>
<name>A0A7C9VAY9_9HYPH</name>
<dbReference type="RefSeq" id="WP_165121335.1">
    <property type="nucleotide sequence ID" value="NZ_JAAKZG010000022.1"/>
</dbReference>
<accession>A0A7C9VAY9</accession>
<organism evidence="1 2">
    <name type="scientific">Mesorhizobium zhangyense</name>
    <dbReference type="NCBI Taxonomy" id="1776730"/>
    <lineage>
        <taxon>Bacteria</taxon>
        <taxon>Pseudomonadati</taxon>
        <taxon>Pseudomonadota</taxon>
        <taxon>Alphaproteobacteria</taxon>
        <taxon>Hyphomicrobiales</taxon>
        <taxon>Phyllobacteriaceae</taxon>
        <taxon>Mesorhizobium</taxon>
    </lineage>
</organism>
<reference evidence="1 2" key="1">
    <citation type="submission" date="2020-02" db="EMBL/GenBank/DDBJ databases">
        <title>Genome sequence of the type strain CGMCC 1.15528 of Mesorhizobium zhangyense.</title>
        <authorList>
            <person name="Gao J."/>
            <person name="Sun J."/>
        </authorList>
    </citation>
    <scope>NUCLEOTIDE SEQUENCE [LARGE SCALE GENOMIC DNA]</scope>
    <source>
        <strain evidence="1 2">CGMCC 1.15528</strain>
    </source>
</reference>
<sequence length="129" mass="14672">MKPYTVAQFKNMAGRAGRLGYETQGKAVALADTSFERDAKFRDYVLAPPEPIRSSFDPRNPATWVIRLFAQVRKVPRDGVIDLVCNTFGGFLANLRNPSWAHPCCRPWIAFLTAWSATSWSRMRAECFR</sequence>
<dbReference type="EMBL" id="JAAKZG010000022">
    <property type="protein sequence ID" value="NGN44964.1"/>
    <property type="molecule type" value="Genomic_DNA"/>
</dbReference>
<dbReference type="AlphaFoldDB" id="A0A7C9VAY9"/>
<evidence type="ECO:0000313" key="1">
    <source>
        <dbReference type="EMBL" id="NGN44964.1"/>
    </source>
</evidence>
<evidence type="ECO:0000313" key="2">
    <source>
        <dbReference type="Proteomes" id="UP000481252"/>
    </source>
</evidence>
<comment type="caution">
    <text evidence="1">The sequence shown here is derived from an EMBL/GenBank/DDBJ whole genome shotgun (WGS) entry which is preliminary data.</text>
</comment>
<evidence type="ECO:0008006" key="3">
    <source>
        <dbReference type="Google" id="ProtNLM"/>
    </source>
</evidence>
<gene>
    <name evidence="1" type="ORF">G6N74_28310</name>
</gene>